<dbReference type="InterPro" id="IPR051803">
    <property type="entry name" value="TA_system_RelE-like_toxin"/>
</dbReference>
<dbReference type="PANTHER" id="PTHR33755">
    <property type="entry name" value="TOXIN PARE1-RELATED"/>
    <property type="match status" value="1"/>
</dbReference>
<evidence type="ECO:0000256" key="1">
    <source>
        <dbReference type="ARBA" id="ARBA00006226"/>
    </source>
</evidence>
<evidence type="ECO:0000313" key="3">
    <source>
        <dbReference type="EMBL" id="CAG9931942.1"/>
    </source>
</evidence>
<dbReference type="EMBL" id="OU912926">
    <property type="protein sequence ID" value="CAG9931942.1"/>
    <property type="molecule type" value="Genomic_DNA"/>
</dbReference>
<dbReference type="PANTHER" id="PTHR33755:SF5">
    <property type="entry name" value="TYPE II TOXIN-ANTITOXIN SYSTEM RELE_PARE FAMILY TOXIN"/>
    <property type="match status" value="1"/>
</dbReference>
<protein>
    <submittedName>
        <fullName evidence="3">Type II toxin-antitoxin system RelE/ParE family toxin</fullName>
    </submittedName>
</protein>
<organism evidence="3 4">
    <name type="scientific">Candidatus Nitrotoga arctica</name>
    <dbReference type="NCBI Taxonomy" id="453162"/>
    <lineage>
        <taxon>Bacteria</taxon>
        <taxon>Pseudomonadati</taxon>
        <taxon>Pseudomonadota</taxon>
        <taxon>Betaproteobacteria</taxon>
        <taxon>Nitrosomonadales</taxon>
        <taxon>Gallionellaceae</taxon>
        <taxon>Candidatus Nitrotoga</taxon>
    </lineage>
</organism>
<evidence type="ECO:0000313" key="4">
    <source>
        <dbReference type="Proteomes" id="UP000839052"/>
    </source>
</evidence>
<keyword evidence="2" id="KW-1277">Toxin-antitoxin system</keyword>
<keyword evidence="4" id="KW-1185">Reference proteome</keyword>
<sequence>MDYRIEWSPEATEDIEAIAEFISRDSEFYARAVVSKILSVSRTLADFPYIGRAVPELGDENIRERFVYSYRLVYCIEQEKILVVAVVHGKRLLESISNRFTDTN</sequence>
<evidence type="ECO:0000256" key="2">
    <source>
        <dbReference type="ARBA" id="ARBA00022649"/>
    </source>
</evidence>
<dbReference type="InterPro" id="IPR007712">
    <property type="entry name" value="RelE/ParE_toxin"/>
</dbReference>
<reference evidence="3 4" key="1">
    <citation type="submission" date="2021-10" db="EMBL/GenBank/DDBJ databases">
        <authorList>
            <person name="Koch H."/>
        </authorList>
    </citation>
    <scope>NUCLEOTIDE SEQUENCE [LARGE SCALE GENOMIC DNA]</scope>
    <source>
        <strain evidence="3">6680</strain>
    </source>
</reference>
<dbReference type="Proteomes" id="UP000839052">
    <property type="component" value="Chromosome"/>
</dbReference>
<dbReference type="SUPFAM" id="SSF143011">
    <property type="entry name" value="RelE-like"/>
    <property type="match status" value="1"/>
</dbReference>
<comment type="similarity">
    <text evidence="1">Belongs to the RelE toxin family.</text>
</comment>
<accession>A0ABM8YWY1</accession>
<dbReference type="RefSeq" id="WP_239795964.1">
    <property type="nucleotide sequence ID" value="NZ_OU912926.1"/>
</dbReference>
<name>A0ABM8YWY1_9PROT</name>
<dbReference type="Gene3D" id="3.30.2310.20">
    <property type="entry name" value="RelE-like"/>
    <property type="match status" value="1"/>
</dbReference>
<dbReference type="Pfam" id="PF05016">
    <property type="entry name" value="ParE_toxin"/>
    <property type="match status" value="1"/>
</dbReference>
<gene>
    <name evidence="3" type="ORF">NTG6680_0689</name>
</gene>
<dbReference type="InterPro" id="IPR035093">
    <property type="entry name" value="RelE/ParE_toxin_dom_sf"/>
</dbReference>
<proteinExistence type="inferred from homology"/>